<dbReference type="GO" id="GO:0000976">
    <property type="term" value="F:transcription cis-regulatory region binding"/>
    <property type="evidence" value="ECO:0007669"/>
    <property type="project" value="TreeGrafter"/>
</dbReference>
<dbReference type="PANTHER" id="PTHR48111">
    <property type="entry name" value="REGULATOR OF RPOS"/>
    <property type="match status" value="1"/>
</dbReference>
<dbReference type="InterPro" id="IPR011006">
    <property type="entry name" value="CheY-like_superfamily"/>
</dbReference>
<keyword evidence="3" id="KW-0805">Transcription regulation</keyword>
<evidence type="ECO:0000256" key="4">
    <source>
        <dbReference type="ARBA" id="ARBA00023125"/>
    </source>
</evidence>
<evidence type="ECO:0000256" key="2">
    <source>
        <dbReference type="ARBA" id="ARBA00023012"/>
    </source>
</evidence>
<feature type="DNA-binding region" description="OmpR/PhoB-type" evidence="7">
    <location>
        <begin position="153"/>
        <end position="268"/>
    </location>
</feature>
<feature type="domain" description="Response regulatory" evidence="8">
    <location>
        <begin position="11"/>
        <end position="124"/>
    </location>
</feature>
<feature type="modified residue" description="4-aspartylphosphate" evidence="6">
    <location>
        <position position="60"/>
    </location>
</feature>
<dbReference type="InterPro" id="IPR016032">
    <property type="entry name" value="Sig_transdc_resp-reg_C-effctor"/>
</dbReference>
<name>A0A3A5MM69_9MICO</name>
<dbReference type="OrthoDB" id="3197131at2"/>
<dbReference type="SMART" id="SM00448">
    <property type="entry name" value="REC"/>
    <property type="match status" value="1"/>
</dbReference>
<evidence type="ECO:0000313" key="10">
    <source>
        <dbReference type="EMBL" id="RJT90095.1"/>
    </source>
</evidence>
<keyword evidence="5" id="KW-0804">Transcription</keyword>
<evidence type="ECO:0000256" key="1">
    <source>
        <dbReference type="ARBA" id="ARBA00022553"/>
    </source>
</evidence>
<keyword evidence="11" id="KW-1185">Reference proteome</keyword>
<feature type="domain" description="OmpR/PhoB-type" evidence="9">
    <location>
        <begin position="153"/>
        <end position="268"/>
    </location>
</feature>
<dbReference type="CDD" id="cd17574">
    <property type="entry name" value="REC_OmpR"/>
    <property type="match status" value="1"/>
</dbReference>
<dbReference type="Gene3D" id="6.10.250.690">
    <property type="match status" value="1"/>
</dbReference>
<dbReference type="InterPro" id="IPR036388">
    <property type="entry name" value="WH-like_DNA-bd_sf"/>
</dbReference>
<evidence type="ECO:0000256" key="6">
    <source>
        <dbReference type="PROSITE-ProRule" id="PRU00169"/>
    </source>
</evidence>
<dbReference type="SMART" id="SM00862">
    <property type="entry name" value="Trans_reg_C"/>
    <property type="match status" value="1"/>
</dbReference>
<evidence type="ECO:0000256" key="3">
    <source>
        <dbReference type="ARBA" id="ARBA00023015"/>
    </source>
</evidence>
<dbReference type="SUPFAM" id="SSF46894">
    <property type="entry name" value="C-terminal effector domain of the bipartite response regulators"/>
    <property type="match status" value="1"/>
</dbReference>
<sequence>MIESPSALERIAVVIEDDPDVRELLESLLREAGFTVRVAANGFDGLGIIAQVEPMITTLDVTMPGMDGFETLRRIRAISSTRIIMISARSDETDVVLGLTAGADDYISKPFRTREVRARIESVLRRAAETSAGPVAVTPDTSSAVMRLAAPPEEWIEYGLLRLNPHDRLAQVGGIALALTRSEFELLAALFRARGRVCTKRELVMLLRTDTVMTSNIVLASDKRSMEVHIANLRRKMTHLPGSGAGPHSGAEMNGIETVRGIGYRLSASLGF</sequence>
<dbReference type="GO" id="GO:0005829">
    <property type="term" value="C:cytosol"/>
    <property type="evidence" value="ECO:0007669"/>
    <property type="project" value="TreeGrafter"/>
</dbReference>
<dbReference type="PANTHER" id="PTHR48111:SF1">
    <property type="entry name" value="TWO-COMPONENT RESPONSE REGULATOR ORR33"/>
    <property type="match status" value="1"/>
</dbReference>
<evidence type="ECO:0000313" key="11">
    <source>
        <dbReference type="Proteomes" id="UP000272015"/>
    </source>
</evidence>
<dbReference type="Pfam" id="PF00486">
    <property type="entry name" value="Trans_reg_C"/>
    <property type="match status" value="1"/>
</dbReference>
<dbReference type="InterPro" id="IPR001789">
    <property type="entry name" value="Sig_transdc_resp-reg_receiver"/>
</dbReference>
<accession>A0A3A5MM69</accession>
<protein>
    <submittedName>
        <fullName evidence="10">DNA-binding response regulator</fullName>
    </submittedName>
</protein>
<keyword evidence="4 7" id="KW-0238">DNA-binding</keyword>
<dbReference type="InterPro" id="IPR001867">
    <property type="entry name" value="OmpR/PhoB-type_DNA-bd"/>
</dbReference>
<dbReference type="Gene3D" id="3.40.50.2300">
    <property type="match status" value="1"/>
</dbReference>
<organism evidence="10 11">
    <name type="scientific">Cryobacterium melibiosiphilum</name>
    <dbReference type="NCBI Taxonomy" id="995039"/>
    <lineage>
        <taxon>Bacteria</taxon>
        <taxon>Bacillati</taxon>
        <taxon>Actinomycetota</taxon>
        <taxon>Actinomycetes</taxon>
        <taxon>Micrococcales</taxon>
        <taxon>Microbacteriaceae</taxon>
        <taxon>Cryobacterium</taxon>
    </lineage>
</organism>
<keyword evidence="2" id="KW-0902">Two-component regulatory system</keyword>
<gene>
    <name evidence="10" type="ORF">D6T64_04655</name>
</gene>
<evidence type="ECO:0000259" key="8">
    <source>
        <dbReference type="PROSITE" id="PS50110"/>
    </source>
</evidence>
<evidence type="ECO:0000256" key="7">
    <source>
        <dbReference type="PROSITE-ProRule" id="PRU01091"/>
    </source>
</evidence>
<reference evidence="10 11" key="1">
    <citation type="submission" date="2018-09" db="EMBL/GenBank/DDBJ databases">
        <title>Novel species of Cryobacterium.</title>
        <authorList>
            <person name="Liu Q."/>
            <person name="Xin Y.-H."/>
        </authorList>
    </citation>
    <scope>NUCLEOTIDE SEQUENCE [LARGE SCALE GENOMIC DNA]</scope>
    <source>
        <strain evidence="10 11">Hh39</strain>
    </source>
</reference>
<proteinExistence type="predicted"/>
<dbReference type="EMBL" id="QZVS01000064">
    <property type="protein sequence ID" value="RJT90095.1"/>
    <property type="molecule type" value="Genomic_DNA"/>
</dbReference>
<dbReference type="SUPFAM" id="SSF52172">
    <property type="entry name" value="CheY-like"/>
    <property type="match status" value="1"/>
</dbReference>
<dbReference type="Pfam" id="PF00072">
    <property type="entry name" value="Response_reg"/>
    <property type="match status" value="1"/>
</dbReference>
<evidence type="ECO:0000256" key="5">
    <source>
        <dbReference type="ARBA" id="ARBA00023163"/>
    </source>
</evidence>
<dbReference type="PROSITE" id="PS50110">
    <property type="entry name" value="RESPONSE_REGULATORY"/>
    <property type="match status" value="1"/>
</dbReference>
<dbReference type="GO" id="GO:0006355">
    <property type="term" value="P:regulation of DNA-templated transcription"/>
    <property type="evidence" value="ECO:0007669"/>
    <property type="project" value="InterPro"/>
</dbReference>
<comment type="caution">
    <text evidence="10">The sequence shown here is derived from an EMBL/GenBank/DDBJ whole genome shotgun (WGS) entry which is preliminary data.</text>
</comment>
<dbReference type="GO" id="GO:0000156">
    <property type="term" value="F:phosphorelay response regulator activity"/>
    <property type="evidence" value="ECO:0007669"/>
    <property type="project" value="TreeGrafter"/>
</dbReference>
<dbReference type="Proteomes" id="UP000272015">
    <property type="component" value="Unassembled WGS sequence"/>
</dbReference>
<dbReference type="PROSITE" id="PS51755">
    <property type="entry name" value="OMPR_PHOB"/>
    <property type="match status" value="1"/>
</dbReference>
<dbReference type="Gene3D" id="1.10.10.10">
    <property type="entry name" value="Winged helix-like DNA-binding domain superfamily/Winged helix DNA-binding domain"/>
    <property type="match status" value="1"/>
</dbReference>
<dbReference type="GO" id="GO:0032993">
    <property type="term" value="C:protein-DNA complex"/>
    <property type="evidence" value="ECO:0007669"/>
    <property type="project" value="TreeGrafter"/>
</dbReference>
<evidence type="ECO:0000259" key="9">
    <source>
        <dbReference type="PROSITE" id="PS51755"/>
    </source>
</evidence>
<dbReference type="InterPro" id="IPR039420">
    <property type="entry name" value="WalR-like"/>
</dbReference>
<dbReference type="CDD" id="cd00383">
    <property type="entry name" value="trans_reg_C"/>
    <property type="match status" value="1"/>
</dbReference>
<dbReference type="AlphaFoldDB" id="A0A3A5MM69"/>
<keyword evidence="1 6" id="KW-0597">Phosphoprotein</keyword>